<dbReference type="Gene3D" id="3.40.50.300">
    <property type="entry name" value="P-loop containing nucleotide triphosphate hydrolases"/>
    <property type="match status" value="2"/>
</dbReference>
<proteinExistence type="predicted"/>
<dbReference type="InterPro" id="IPR043964">
    <property type="entry name" value="P-loop_TraG"/>
</dbReference>
<reference evidence="3 4" key="2">
    <citation type="submission" date="2011-02" db="EMBL/GenBank/DDBJ databases">
        <title>The complete sequence of plasmid1 of Bacteroides salanitronis DSM 18170.</title>
        <authorList>
            <consortium name="US DOE Joint Genome Institute (JGI-PGF)"/>
            <person name="Lucas S."/>
            <person name="Copeland A."/>
            <person name="Lapidus A."/>
            <person name="Goodwin L."/>
            <person name="Pitluck S."/>
            <person name="Kyrpides N."/>
            <person name="Mavromatis K."/>
            <person name="Ivanova N."/>
            <person name="Mikhailova N."/>
            <person name="Teshima H."/>
            <person name="Misra M."/>
            <person name="Detter J.C."/>
            <person name="Han C."/>
            <person name="Larimer F."/>
            <person name="Land M."/>
            <person name="Hauser L."/>
            <person name="Markowitz V."/>
            <person name="Cheng J.-F."/>
            <person name="Hugenholtz P."/>
            <person name="Woyke T."/>
            <person name="Wu D."/>
            <person name="Gronow S."/>
            <person name="Wellnitz S."/>
            <person name="Brambilla E."/>
            <person name="Klenk H.-P."/>
            <person name="Eisen J.A."/>
        </authorList>
    </citation>
    <scope>NUCLEOTIDE SEQUENCE [LARGE SCALE GENOMIC DNA]</scope>
    <source>
        <strain evidence="3 4">DSM 18170</strain>
        <plasmid evidence="3 4">pBACSA01</plasmid>
    </source>
</reference>
<keyword evidence="4" id="KW-1185">Reference proteome</keyword>
<dbReference type="EMBL" id="CP002531">
    <property type="protein sequence ID" value="ADY38173.1"/>
    <property type="molecule type" value="Genomic_DNA"/>
</dbReference>
<gene>
    <name evidence="3" type="ordered locus">Bacsa_3652</name>
</gene>
<feature type="coiled-coil region" evidence="1">
    <location>
        <begin position="543"/>
        <end position="570"/>
    </location>
</feature>
<dbReference type="InterPro" id="IPR027417">
    <property type="entry name" value="P-loop_NTPase"/>
</dbReference>
<dbReference type="RefSeq" id="WP_013619526.1">
    <property type="nucleotide sequence ID" value="NC_015165.1"/>
</dbReference>
<geneLocation type="plasmid" evidence="3 4">
    <name>pBACSA01</name>
</geneLocation>
<evidence type="ECO:0000313" key="4">
    <source>
        <dbReference type="Proteomes" id="UP000007486"/>
    </source>
</evidence>
<dbReference type="Pfam" id="PF19044">
    <property type="entry name" value="P-loop_TraG"/>
    <property type="match status" value="2"/>
</dbReference>
<dbReference type="SUPFAM" id="SSF52540">
    <property type="entry name" value="P-loop containing nucleoside triphosphate hydrolases"/>
    <property type="match status" value="1"/>
</dbReference>
<keyword evidence="3" id="KW-0614">Plasmid</keyword>
<dbReference type="InterPro" id="IPR053155">
    <property type="entry name" value="F-pilin_assembly_TraC"/>
</dbReference>
<dbReference type="AlphaFoldDB" id="F0R952"/>
<protein>
    <submittedName>
        <fullName evidence="3">Bacteroides conjugation system ATPase, TraG family</fullName>
    </submittedName>
</protein>
<reference evidence="4" key="1">
    <citation type="journal article" date="2011" name="Stand. Genomic Sci.">
        <title>Complete genome sequence of Bacteroides salanitronis type strain (BL78).</title>
        <authorList>
            <person name="Gronow S."/>
            <person name="Held B."/>
            <person name="Lucas S."/>
            <person name="Lapidus A."/>
            <person name="Del Rio T.G."/>
            <person name="Nolan M."/>
            <person name="Tice H."/>
            <person name="Deshpande S."/>
            <person name="Cheng J.F."/>
            <person name="Pitluck S."/>
            <person name="Liolios K."/>
            <person name="Pagani I."/>
            <person name="Ivanova N."/>
            <person name="Mavromatis K."/>
            <person name="Pati A."/>
            <person name="Tapia R."/>
            <person name="Han C."/>
            <person name="Goodwin L."/>
            <person name="Chen A."/>
            <person name="Palaniappan K."/>
            <person name="Land M."/>
            <person name="Hauser L."/>
            <person name="Chang Y.J."/>
            <person name="Jeffries C.D."/>
            <person name="Brambilla E.M."/>
            <person name="Rohde M."/>
            <person name="Goker M."/>
            <person name="Detter J.C."/>
            <person name="Woyke T."/>
            <person name="Bristow J."/>
            <person name="Markowitz V."/>
            <person name="Hugenholtz P."/>
            <person name="Kyrpides N.C."/>
            <person name="Klenk H.P."/>
            <person name="Eisen J.A."/>
        </authorList>
    </citation>
    <scope>NUCLEOTIDE SEQUENCE [LARGE SCALE GENOMIC DNA]</scope>
    <source>
        <strain evidence="4">DSM 18170</strain>
    </source>
</reference>
<dbReference type="OrthoDB" id="596266at2"/>
<accession>F0R952</accession>
<sequence>MLKKKDFEAPWIGIEMIDSIPVFYNRRGDYSVCIRCENPIMQFAANTDAFYDFHNLFSNIIKTLGAGYIIQKQDIFCKEAFHSNNLNATDYLSKRYFEHFENRIFTSISTYITITRQLQRSKFFAWDSKEFSTFLRNITKVLSLLNSKDMGAKLLQPKELEEYMIRVISCNFNSQKLSLKNIKTTSEYINIGEKKLQSISLVDIDEVNLPTIIKPYKEINVGVKLPVDLLSFIYDSPEIETIIYNQIIEIPDQRNESNKLEAKKRRHKSMPDPANDLCVEDIDKVQSDIAREGKILVYAHYNIMLANQQDITKASNYIESSLFDCGIIPNKQCYNQFELFKCALPGCATELKSYDKFLTTSDAAICFFFKERLALTEKSPFLTYYTDRQGIPIGIDFSGKEGDIKYTNNSNVFVLGPSGSGKSFFVNDTIRQWVNQDTDIVMVDTGHSYSGLCQYFNGKYITYSAEKPISMNPFDITEKEYNVEKKNFLKSLIFLLFKGSSGKILKEEEEILDIVIDKYYSFYFNPFSGYSKEEKESIKETLLLEYQINHNELETLREKEKRELLEIKLKKLEMLVERGEGGEVDNAKRAIQNILIENGFTLAEMNNPNERLLSIIERRIMEKEAALKDIKVDNLSFNSFYEFSLRMIPIICNENKIQFDLSGYKFLLKKFYKGGQLERTLNEKFDTSLFDEKFVVFEIDAIKDDPQLFPIVTLIIMDLFIQKMRLKKNRKALIIEEAWKAIASEMMAGYIQYLYKTVRKFWGIAMVVTQELDDIISNPIVKKSIINNSDILCLLDQKKFKDKYEEIANLLTLSEVDQKQIFTINQLNNKENRNRFNEVFIKRGSYGNVFGVEVSLYEYFTFTTERIEKDAVGYYIELYGDYHKGLDNFINDMKKSNLKTGDWVRHVASVLGKINAEQNLTDIFYNNLANEETLYKFILTQYHESA</sequence>
<dbReference type="PANTHER" id="PTHR38467">
    <property type="match status" value="1"/>
</dbReference>
<dbReference type="KEGG" id="bsa:Bacsa_3652"/>
<dbReference type="Proteomes" id="UP000007486">
    <property type="component" value="Plasmid pBACSA01"/>
</dbReference>
<feature type="domain" description="TraG P-loop" evidence="2">
    <location>
        <begin position="634"/>
        <end position="891"/>
    </location>
</feature>
<dbReference type="PANTHER" id="PTHR38467:SF1">
    <property type="entry name" value="CONJUGATIVE TRANSFER: ASSEMBLY"/>
    <property type="match status" value="1"/>
</dbReference>
<feature type="domain" description="TraG P-loop" evidence="2">
    <location>
        <begin position="386"/>
        <end position="525"/>
    </location>
</feature>
<evidence type="ECO:0000256" key="1">
    <source>
        <dbReference type="SAM" id="Coils"/>
    </source>
</evidence>
<keyword evidence="1" id="KW-0175">Coiled coil</keyword>
<name>F0R952_PHOSB</name>
<evidence type="ECO:0000313" key="3">
    <source>
        <dbReference type="EMBL" id="ADY38173.1"/>
    </source>
</evidence>
<organism evidence="3 4">
    <name type="scientific">Phocaeicola salanitronis (strain DSM 18170 / JCM 13657 / CCUG 60908 / BL78)</name>
    <name type="common">Bacteroides salanitronis</name>
    <dbReference type="NCBI Taxonomy" id="667015"/>
    <lineage>
        <taxon>Bacteria</taxon>
        <taxon>Pseudomonadati</taxon>
        <taxon>Bacteroidota</taxon>
        <taxon>Bacteroidia</taxon>
        <taxon>Bacteroidales</taxon>
        <taxon>Bacteroidaceae</taxon>
        <taxon>Phocaeicola</taxon>
    </lineage>
</organism>
<evidence type="ECO:0000259" key="2">
    <source>
        <dbReference type="Pfam" id="PF19044"/>
    </source>
</evidence>
<dbReference type="HOGENOM" id="CLU_015522_2_0_10"/>